<keyword evidence="5" id="KW-1133">Transmembrane helix</keyword>
<evidence type="ECO:0000256" key="3">
    <source>
        <dbReference type="PROSITE-ProRule" id="PRU00023"/>
    </source>
</evidence>
<feature type="repeat" description="ANK" evidence="3">
    <location>
        <begin position="418"/>
        <end position="450"/>
    </location>
</feature>
<keyword evidence="5" id="KW-0472">Membrane</keyword>
<dbReference type="PANTHER" id="PTHR24166">
    <property type="entry name" value="ROLLING PEBBLES, ISOFORM B"/>
    <property type="match status" value="1"/>
</dbReference>
<gene>
    <name evidence="6" type="ORF">EDD36DRAFT_487696</name>
</gene>
<dbReference type="InterPro" id="IPR050889">
    <property type="entry name" value="Dendritic_Spine_Reg/Scaffold"/>
</dbReference>
<feature type="region of interest" description="Disordered" evidence="4">
    <location>
        <begin position="557"/>
        <end position="580"/>
    </location>
</feature>
<keyword evidence="1" id="KW-0677">Repeat</keyword>
<dbReference type="Gene3D" id="1.25.40.20">
    <property type="entry name" value="Ankyrin repeat-containing domain"/>
    <property type="match status" value="2"/>
</dbReference>
<dbReference type="Proteomes" id="UP001203852">
    <property type="component" value="Unassembled WGS sequence"/>
</dbReference>
<dbReference type="InterPro" id="IPR002110">
    <property type="entry name" value="Ankyrin_rpt"/>
</dbReference>
<proteinExistence type="predicted"/>
<dbReference type="EMBL" id="MU404354">
    <property type="protein sequence ID" value="KAI1612649.1"/>
    <property type="molecule type" value="Genomic_DNA"/>
</dbReference>
<protein>
    <submittedName>
        <fullName evidence="6">Ankyrin repeat-containing domain protein</fullName>
    </submittedName>
</protein>
<dbReference type="Pfam" id="PF12796">
    <property type="entry name" value="Ank_2"/>
    <property type="match status" value="1"/>
</dbReference>
<accession>A0AAN6DWE1</accession>
<dbReference type="SMART" id="SM00248">
    <property type="entry name" value="ANK"/>
    <property type="match status" value="5"/>
</dbReference>
<sequence length="580" mass="65117">MDMTVRSILDRRLSRLYDSHFVRTTAVLPHLHLTKLSIMAVIGLLASFSPGIIGLTPITGLHRFDGKADAKGVYQLDMGLDAVPREIFSRIIDTVLSSSNTRWGEGLGLRRVNRLWDHEIHAAYFDRTTVNKELDWHHYNPGVVHLYRYVLGRISSQREQNQFYTNIRATVDLLSSINLSWQEDAQTKIFAAIRCKIPAEAFVCHSDVEVLVVFGFLGLLREPKLMYLDRLERYSIQMEPWSWAMVTVILLNDVQLVKVLLEGKPERNAHKNELLSEPLRVAVTSKNYDLVTLFLENGAHLGCPPYYALSRIGCRTTLQYACVAGDVKMVEILRGPEYTIQTDCLTLDGAMDFTAVAIKNHRDREASYVRIMKCLVQTSDPEQQKGLREYAMYLGITHELESIVLMILGLGHDVNGHEGHSPLKQAASVGNLEIVEILLDHGATTSSDHKRDAIWSACMFEQPGVLEVLFKRAITVPEYGQSPLASHLLSLVRDGPRGQVWCHRFCLQVWKTCCHYGLDLTIDNCGQRALALATGPSFRLLREFLTSSLQSLQSSDSVMADGSGASMRATTKTSNTETIS</sequence>
<evidence type="ECO:0000256" key="5">
    <source>
        <dbReference type="SAM" id="Phobius"/>
    </source>
</evidence>
<evidence type="ECO:0000256" key="2">
    <source>
        <dbReference type="ARBA" id="ARBA00023043"/>
    </source>
</evidence>
<evidence type="ECO:0000256" key="1">
    <source>
        <dbReference type="ARBA" id="ARBA00022737"/>
    </source>
</evidence>
<keyword evidence="7" id="KW-1185">Reference proteome</keyword>
<organism evidence="6 7">
    <name type="scientific">Exophiala viscosa</name>
    <dbReference type="NCBI Taxonomy" id="2486360"/>
    <lineage>
        <taxon>Eukaryota</taxon>
        <taxon>Fungi</taxon>
        <taxon>Dikarya</taxon>
        <taxon>Ascomycota</taxon>
        <taxon>Pezizomycotina</taxon>
        <taxon>Eurotiomycetes</taxon>
        <taxon>Chaetothyriomycetidae</taxon>
        <taxon>Chaetothyriales</taxon>
        <taxon>Herpotrichiellaceae</taxon>
        <taxon>Exophiala</taxon>
    </lineage>
</organism>
<reference evidence="6" key="1">
    <citation type="journal article" date="2022" name="bioRxiv">
        <title>Deciphering the potential niche of two novel black yeast fungi from a biological soil crust based on their genomes, phenotypes, and melanin regulation.</title>
        <authorList>
            <consortium name="DOE Joint Genome Institute"/>
            <person name="Carr E.C."/>
            <person name="Barton Q."/>
            <person name="Grambo S."/>
            <person name="Sullivan M."/>
            <person name="Renfro C.M."/>
            <person name="Kuo A."/>
            <person name="Pangilinan J."/>
            <person name="Lipzen A."/>
            <person name="Keymanesh K."/>
            <person name="Savage E."/>
            <person name="Barry K."/>
            <person name="Grigoriev I.V."/>
            <person name="Riekhof W.R."/>
            <person name="Harris S.S."/>
        </authorList>
    </citation>
    <scope>NUCLEOTIDE SEQUENCE</scope>
    <source>
        <strain evidence="6">JF 03-4F</strain>
    </source>
</reference>
<name>A0AAN6DWE1_9EURO</name>
<feature type="compositionally biased region" description="Polar residues" evidence="4">
    <location>
        <begin position="568"/>
        <end position="580"/>
    </location>
</feature>
<evidence type="ECO:0000313" key="6">
    <source>
        <dbReference type="EMBL" id="KAI1612649.1"/>
    </source>
</evidence>
<dbReference type="AlphaFoldDB" id="A0AAN6DWE1"/>
<evidence type="ECO:0000256" key="4">
    <source>
        <dbReference type="SAM" id="MobiDB-lite"/>
    </source>
</evidence>
<keyword evidence="2 3" id="KW-0040">ANK repeat</keyword>
<dbReference type="PROSITE" id="PS50297">
    <property type="entry name" value="ANK_REP_REGION"/>
    <property type="match status" value="1"/>
</dbReference>
<dbReference type="InterPro" id="IPR036770">
    <property type="entry name" value="Ankyrin_rpt-contain_sf"/>
</dbReference>
<dbReference type="PANTHER" id="PTHR24166:SF48">
    <property type="entry name" value="PROTEIN VAPYRIN"/>
    <property type="match status" value="1"/>
</dbReference>
<keyword evidence="5" id="KW-0812">Transmembrane</keyword>
<dbReference type="PROSITE" id="PS50088">
    <property type="entry name" value="ANK_REPEAT"/>
    <property type="match status" value="1"/>
</dbReference>
<evidence type="ECO:0000313" key="7">
    <source>
        <dbReference type="Proteomes" id="UP001203852"/>
    </source>
</evidence>
<feature type="transmembrane region" description="Helical" evidence="5">
    <location>
        <begin position="36"/>
        <end position="58"/>
    </location>
</feature>
<comment type="caution">
    <text evidence="6">The sequence shown here is derived from an EMBL/GenBank/DDBJ whole genome shotgun (WGS) entry which is preliminary data.</text>
</comment>
<dbReference type="SUPFAM" id="SSF48403">
    <property type="entry name" value="Ankyrin repeat"/>
    <property type="match status" value="1"/>
</dbReference>